<keyword evidence="2" id="KW-0812">Transmembrane</keyword>
<keyword evidence="2" id="KW-1133">Transmembrane helix</keyword>
<dbReference type="InParanoid" id="A0A165MPI7"/>
<feature type="transmembrane region" description="Helical" evidence="2">
    <location>
        <begin position="23"/>
        <end position="44"/>
    </location>
</feature>
<evidence type="ECO:0000256" key="1">
    <source>
        <dbReference type="SAM" id="MobiDB-lite"/>
    </source>
</evidence>
<feature type="transmembrane region" description="Helical" evidence="2">
    <location>
        <begin position="65"/>
        <end position="88"/>
    </location>
</feature>
<proteinExistence type="predicted"/>
<feature type="transmembrane region" description="Helical" evidence="2">
    <location>
        <begin position="151"/>
        <end position="173"/>
    </location>
</feature>
<name>A0A165MPI7_EXIGL</name>
<evidence type="ECO:0000313" key="3">
    <source>
        <dbReference type="EMBL" id="KZV99567.1"/>
    </source>
</evidence>
<feature type="transmembrane region" description="Helical" evidence="2">
    <location>
        <begin position="185"/>
        <end position="208"/>
    </location>
</feature>
<evidence type="ECO:0000256" key="2">
    <source>
        <dbReference type="SAM" id="Phobius"/>
    </source>
</evidence>
<dbReference type="AlphaFoldDB" id="A0A165MPI7"/>
<dbReference type="Proteomes" id="UP000077266">
    <property type="component" value="Unassembled WGS sequence"/>
</dbReference>
<feature type="region of interest" description="Disordered" evidence="1">
    <location>
        <begin position="215"/>
        <end position="237"/>
    </location>
</feature>
<protein>
    <submittedName>
        <fullName evidence="3">Uncharacterized protein</fullName>
    </submittedName>
</protein>
<reference evidence="3 4" key="1">
    <citation type="journal article" date="2016" name="Mol. Biol. Evol.">
        <title>Comparative Genomics of Early-Diverging Mushroom-Forming Fungi Provides Insights into the Origins of Lignocellulose Decay Capabilities.</title>
        <authorList>
            <person name="Nagy L.G."/>
            <person name="Riley R."/>
            <person name="Tritt A."/>
            <person name="Adam C."/>
            <person name="Daum C."/>
            <person name="Floudas D."/>
            <person name="Sun H."/>
            <person name="Yadav J.S."/>
            <person name="Pangilinan J."/>
            <person name="Larsson K.H."/>
            <person name="Matsuura K."/>
            <person name="Barry K."/>
            <person name="Labutti K."/>
            <person name="Kuo R."/>
            <person name="Ohm R.A."/>
            <person name="Bhattacharya S.S."/>
            <person name="Shirouzu T."/>
            <person name="Yoshinaga Y."/>
            <person name="Martin F.M."/>
            <person name="Grigoriev I.V."/>
            <person name="Hibbett D.S."/>
        </authorList>
    </citation>
    <scope>NUCLEOTIDE SEQUENCE [LARGE SCALE GENOMIC DNA]</scope>
    <source>
        <strain evidence="3 4">HHB12029</strain>
    </source>
</reference>
<evidence type="ECO:0000313" key="4">
    <source>
        <dbReference type="Proteomes" id="UP000077266"/>
    </source>
</evidence>
<feature type="transmembrane region" description="Helical" evidence="2">
    <location>
        <begin position="117"/>
        <end position="139"/>
    </location>
</feature>
<keyword evidence="2" id="KW-0472">Membrane</keyword>
<sequence length="237" mass="25879">MAVDIKNRGGDYMLGAWDGTPGHAYFTAITLLHGLFTFLTLAAMRTLFYELTSNVAFVSHRVAKRVIIGFDVIILGAGFALLWVTAFAGGPCCEGSLNTAGDMVMAGVFDATASYGFHYFVFAGEVLTIISSIFARKWARRYDLGIPMANAMLTVMTPLIVFKTILLIITTIVNFDGEIHGSDYLTFYVSVPWRFAQVATAGALAWIIRTRPVRSGATEPTPKIQSTSRVIEGDLEK</sequence>
<organism evidence="3 4">
    <name type="scientific">Exidia glandulosa HHB12029</name>
    <dbReference type="NCBI Taxonomy" id="1314781"/>
    <lineage>
        <taxon>Eukaryota</taxon>
        <taxon>Fungi</taxon>
        <taxon>Dikarya</taxon>
        <taxon>Basidiomycota</taxon>
        <taxon>Agaricomycotina</taxon>
        <taxon>Agaricomycetes</taxon>
        <taxon>Auriculariales</taxon>
        <taxon>Exidiaceae</taxon>
        <taxon>Exidia</taxon>
    </lineage>
</organism>
<gene>
    <name evidence="3" type="ORF">EXIGLDRAFT_724591</name>
</gene>
<dbReference type="EMBL" id="KV425908">
    <property type="protein sequence ID" value="KZV99567.1"/>
    <property type="molecule type" value="Genomic_DNA"/>
</dbReference>
<accession>A0A165MPI7</accession>
<keyword evidence="4" id="KW-1185">Reference proteome</keyword>